<reference evidence="1" key="1">
    <citation type="submission" date="2019-10" db="EMBL/GenBank/DDBJ databases">
        <title>Conservation and host-specific expression of non-tandemly repeated heterogenous ribosome RNA gene in arbuscular mycorrhizal fungi.</title>
        <authorList>
            <person name="Maeda T."/>
            <person name="Kobayashi Y."/>
            <person name="Nakagawa T."/>
            <person name="Ezawa T."/>
            <person name="Yamaguchi K."/>
            <person name="Bino T."/>
            <person name="Nishimoto Y."/>
            <person name="Shigenobu S."/>
            <person name="Kawaguchi M."/>
        </authorList>
    </citation>
    <scope>NUCLEOTIDE SEQUENCE</scope>
    <source>
        <strain evidence="1">HR1</strain>
    </source>
</reference>
<keyword evidence="1" id="KW-0547">Nucleotide-binding</keyword>
<dbReference type="Proteomes" id="UP000615446">
    <property type="component" value="Unassembled WGS sequence"/>
</dbReference>
<dbReference type="EMBL" id="BLAL01000006">
    <property type="protein sequence ID" value="GES73394.1"/>
    <property type="molecule type" value="Genomic_DNA"/>
</dbReference>
<dbReference type="InterPro" id="IPR027417">
    <property type="entry name" value="P-loop_NTPase"/>
</dbReference>
<sequence>MASQCGFKTDSQHTRCIAIYFKVCKQSRTTIRSLFGRIESNSYLSFYYSNWKFVFLNLNKKAIGWICDTRKNEESFEINDSGQTEKSPLKAYWDQPTKLENFMLFWLHLTHKLVKENDTIAWSTLYNCHLEKINTDLIDILGSPKDDMKSEILDKEKEDLIKDEEINAEKENIIVDYQVLNGNQKIIFKQIEFHYNDVLNGHQIDPLKIIVMGTAETGKTYLIKAIRSRLQKMVGTGLKSPIIVLAPIGIAAFNING</sequence>
<keyword evidence="1" id="KW-0067">ATP-binding</keyword>
<evidence type="ECO:0000313" key="1">
    <source>
        <dbReference type="EMBL" id="GES73394.1"/>
    </source>
</evidence>
<dbReference type="GO" id="GO:0004386">
    <property type="term" value="F:helicase activity"/>
    <property type="evidence" value="ECO:0007669"/>
    <property type="project" value="UniProtKB-KW"/>
</dbReference>
<comment type="caution">
    <text evidence="1">The sequence shown here is derived from an EMBL/GenBank/DDBJ whole genome shotgun (WGS) entry which is preliminary data.</text>
</comment>
<keyword evidence="1" id="KW-0347">Helicase</keyword>
<dbReference type="Gene3D" id="3.40.50.300">
    <property type="entry name" value="P-loop containing nucleotide triphosphate hydrolases"/>
    <property type="match status" value="1"/>
</dbReference>
<gene>
    <name evidence="1" type="ORF">RCL2_000093400</name>
</gene>
<dbReference type="AlphaFoldDB" id="A0A8H3KT70"/>
<proteinExistence type="predicted"/>
<keyword evidence="1" id="KW-0378">Hydrolase</keyword>
<organism evidence="1 2">
    <name type="scientific">Rhizophagus clarus</name>
    <dbReference type="NCBI Taxonomy" id="94130"/>
    <lineage>
        <taxon>Eukaryota</taxon>
        <taxon>Fungi</taxon>
        <taxon>Fungi incertae sedis</taxon>
        <taxon>Mucoromycota</taxon>
        <taxon>Glomeromycotina</taxon>
        <taxon>Glomeromycetes</taxon>
        <taxon>Glomerales</taxon>
        <taxon>Glomeraceae</taxon>
        <taxon>Rhizophagus</taxon>
    </lineage>
</organism>
<protein>
    <submittedName>
        <fullName evidence="1">ATP-dependent DNA helicase RRM3-like</fullName>
    </submittedName>
</protein>
<dbReference type="OrthoDB" id="432234at2759"/>
<dbReference type="SUPFAM" id="SSF52540">
    <property type="entry name" value="P-loop containing nucleoside triphosphate hydrolases"/>
    <property type="match status" value="1"/>
</dbReference>
<evidence type="ECO:0000313" key="2">
    <source>
        <dbReference type="Proteomes" id="UP000615446"/>
    </source>
</evidence>
<name>A0A8H3KT70_9GLOM</name>
<accession>A0A8H3KT70</accession>